<dbReference type="OrthoDB" id="5570009at2759"/>
<evidence type="ECO:0000313" key="9">
    <source>
        <dbReference type="Proteomes" id="UP000265663"/>
    </source>
</evidence>
<evidence type="ECO:0000256" key="1">
    <source>
        <dbReference type="ARBA" id="ARBA00023015"/>
    </source>
</evidence>
<dbReference type="PANTHER" id="PTHR23025">
    <property type="entry name" value="TRIACYLGLYCEROL LIPASE"/>
    <property type="match status" value="1"/>
</dbReference>
<dbReference type="GO" id="GO:0005829">
    <property type="term" value="C:cytosol"/>
    <property type="evidence" value="ECO:0007669"/>
    <property type="project" value="TreeGrafter"/>
</dbReference>
<feature type="region of interest" description="Disordered" evidence="6">
    <location>
        <begin position="1845"/>
        <end position="1896"/>
    </location>
</feature>
<dbReference type="GO" id="GO:0004771">
    <property type="term" value="F:sterol ester esterase activity"/>
    <property type="evidence" value="ECO:0007669"/>
    <property type="project" value="TreeGrafter"/>
</dbReference>
<feature type="domain" description="HMG box" evidence="7">
    <location>
        <begin position="559"/>
        <end position="627"/>
    </location>
</feature>
<dbReference type="EMBL" id="KE747844">
    <property type="protein sequence ID" value="RMZ74394.1"/>
    <property type="molecule type" value="Genomic_DNA"/>
</dbReference>
<dbReference type="FunFam" id="1.10.30.10:FF:000041">
    <property type="entry name" value="HMG box family protein"/>
    <property type="match status" value="1"/>
</dbReference>
<accession>A0A3M7MJ53</accession>
<feature type="active site" evidence="5">
    <location>
        <position position="1475"/>
    </location>
</feature>
<dbReference type="InterPro" id="IPR036514">
    <property type="entry name" value="SGNH_hydro_sf"/>
</dbReference>
<feature type="region of interest" description="Disordered" evidence="6">
    <location>
        <begin position="467"/>
        <end position="543"/>
    </location>
</feature>
<dbReference type="SUPFAM" id="SSF53474">
    <property type="entry name" value="alpha/beta-Hydrolases"/>
    <property type="match status" value="1"/>
</dbReference>
<reference evidence="8 9" key="1">
    <citation type="journal article" date="2014" name="PLoS ONE">
        <title>De novo Genome Assembly of the Fungal Plant Pathogen Pyrenophora semeniperda.</title>
        <authorList>
            <person name="Soliai M.M."/>
            <person name="Meyer S.E."/>
            <person name="Udall J.A."/>
            <person name="Elzinga D.E."/>
            <person name="Hermansen R.A."/>
            <person name="Bodily P.M."/>
            <person name="Hart A.A."/>
            <person name="Coleman C.E."/>
        </authorList>
    </citation>
    <scope>NUCLEOTIDE SEQUENCE [LARGE SCALE GENOMIC DNA]</scope>
    <source>
        <strain evidence="8 9">CCB06</strain>
        <tissue evidence="8">Mycelium</tissue>
    </source>
</reference>
<evidence type="ECO:0000256" key="5">
    <source>
        <dbReference type="PROSITE-ProRule" id="PRU10038"/>
    </source>
</evidence>
<dbReference type="InterPro" id="IPR009071">
    <property type="entry name" value="HMG_box_dom"/>
</dbReference>
<evidence type="ECO:0000313" key="8">
    <source>
        <dbReference type="EMBL" id="RMZ74394.1"/>
    </source>
</evidence>
<dbReference type="PROSITE" id="PS01174">
    <property type="entry name" value="LIPASE_GDXG_SER"/>
    <property type="match status" value="1"/>
</dbReference>
<sequence>MRFVSRLHACAALVILTILYFTWLPSLNLGDTVHTWSGNAHRIVVFGNDWSDTGSYRIAPPGLSAIAARDADQGDLWVETLCKEASDHHLECDTIDNFAHSVPRAVDRVQTGALVDAGVHTEVKGAKSNDSAVIPFDFKTQVEQFIEYNKARRIIPQRFRLPDEWTFFTVFFGLWDLLEYSTVEKRIGMAAIEKSIDALFRELDFLAKHTVFPPKVIIPKMIDVTFLPAFQSRKKVMREAAFAETQHQLVFLYSYWNTVLSQAASRWKNGTIYMPEPNDLIIEQVRAKQLYMRQISDGAGMGKQTPLFEYVEQPCLASQRGSVIALQAADIQKCSAPAEHLFWDDVQLSGPAHELIGKQAAILVRGNQPVNSEQGLWGSEKGEKVNVEEGWSFNLKLPPGSAASSLISKMLTSTLPPIVRISLPPPPPVATFFNVPRRYVKTSMQGGDNMPASPMDDSKPFRNLRKSSRIHETRAAPTLNSAAERTKKEEPTSPASTSPRAMRKRMASLVEVHERKAEEEEEEAGSPTEGVNPSSAASTTAASPDHLDHVCLCQPEPKIPRPRNAFILYRQHHQQAIILRNPGLNNPDISKIIGEQWKGESEETKKVWKDLAQEEKARHQEQYPDYRYQPRRGGKTGSSPLNPTVQHITVDKYRCHKCGGRSLKTPTSPFLDASGTPTLPPPNISEGLTPTTRYLPVMSNLSLESPVTRRRTHGPSGLSNIQVTSAMRDDSMMYSPLTPNKKRRFEYAPPQSSHGRRPDGPYYPPQQPYDRRGSLPPIHVRYSPPNSATMPPPRTPRDGRMSSVVELGSPPQDTSPKSVEEVLNALSYLNKIKLLGRITPPYKESNPVSALIKGGRGAIIAIEGDDLAAVKEMSQWLNDYLIRQKEYEPRIAEPPKAPQEDNKDDITFEDYLDLIKEWHGKSREMIQYITTPISPPDSPEDTTMSDKDSADASPRKDSATPPDSPSAAGVSMVKPVIILPTFQLDSSVAYASRIPIQDAYSATDHWQWMATLWRGTVGPDLTLYVKSYDAKDGQVGQKPDMDDVVKCLTIFKQRKGKFLEADLRRVGFEVGDMTAVAGERQLASHDADKAGRNKATKPTTGHSVTFTWHARIHRSLSHAGSSPNHRASYSKCAALVDGLERIIISRDARTRPFMTQNKPAASVTGPSVRSFERGVEGTMIDHVLGRPSVQFRKIQVLAVVSFWSFYLYRGDRHGPPIVRRISALLSKKLTVWQSVLVTLLYLYVARNFGKLVGLECPEPLASLYSRSYFRATWVTTALDAGFWSAMRIKRKGVRDVLSIVFSIYYMICAEQADEKVRKIRATLTVDHLRVAWNKGTTPYLGALTSLMRPRLMVYPPRKIRIPRPRASSYQEPVTGWLYFNGPRSALKKQDKVVLDIPGGGFVAMDPRNHDDKLMGWAAKTGLPVLSLDYRKAPEHPYPYALNECYDVYHMIIASRGTCMGLSGEAEPKVVVSGDSAGGNLAVAMVLMVLQSGSTETRRWQGERALPPPVGMVLVYPALDMNIGNWMSDEQMALIRDRRVRKTNAPVLRHKSDDYRNLAPNTPYGSDDSDDEDDSSKPSMANDSMPADSLLLPAPQTMIKLSAAHTGQDSHSVTPLHVSNTTLTNGNQVPMPQPTQPSTQSQALPAPPATAIKTRLATSSMISYFNDRILTPEMMRAMIILYIGPHHRPDFSTDFLLSPLLAPESLLAKFPKCWMLTGERDPLVDDTLIFAGRLRQAKRAEWVAAKDLGLDWARGTFREEDWVNVDLIPGISHGFLQFVGVFPEGWKYIYRCGKWISEAFDAEERRDEFETPMYTPTIAGSRRPRETGGDYFGTVGLADAIDGLTSPQRHRHHRRTGTASSADEDRPLEMTVLGKGKRSPQQKDAVGREVGMRGRGRVQKSVRGRRKSLVSLASEDDLLGRRMKGLTGGLGGDGGI</sequence>
<gene>
    <name evidence="8" type="ORF">GMOD_00003426</name>
</gene>
<evidence type="ECO:0000259" key="7">
    <source>
        <dbReference type="PROSITE" id="PS50118"/>
    </source>
</evidence>
<dbReference type="SMART" id="SM00398">
    <property type="entry name" value="HMG"/>
    <property type="match status" value="1"/>
</dbReference>
<dbReference type="GO" id="GO:0019433">
    <property type="term" value="P:triglyceride catabolic process"/>
    <property type="evidence" value="ECO:0007669"/>
    <property type="project" value="TreeGrafter"/>
</dbReference>
<dbReference type="Proteomes" id="UP000265663">
    <property type="component" value="Unassembled WGS sequence"/>
</dbReference>
<dbReference type="InterPro" id="IPR033140">
    <property type="entry name" value="Lipase_GDXG_put_SER_AS"/>
</dbReference>
<name>A0A3M7MJ53_9PLEO</name>
<feature type="region of interest" description="Disordered" evidence="6">
    <location>
        <begin position="705"/>
        <end position="817"/>
    </location>
</feature>
<feature type="compositionally biased region" description="Polar residues" evidence="6">
    <location>
        <begin position="1604"/>
        <end position="1627"/>
    </location>
</feature>
<keyword evidence="2 4" id="KW-0238">DNA-binding</keyword>
<evidence type="ECO:0000256" key="4">
    <source>
        <dbReference type="PROSITE-ProRule" id="PRU00267"/>
    </source>
</evidence>
<dbReference type="GO" id="GO:0003690">
    <property type="term" value="F:double-stranded DNA binding"/>
    <property type="evidence" value="ECO:0007669"/>
    <property type="project" value="UniProtKB-ARBA"/>
</dbReference>
<dbReference type="Pfam" id="PF00505">
    <property type="entry name" value="HMG_box"/>
    <property type="match status" value="1"/>
</dbReference>
<protein>
    <submittedName>
        <fullName evidence="8">Hormone-sensitive lipase</fullName>
    </submittedName>
</protein>
<dbReference type="Gene3D" id="3.40.50.1820">
    <property type="entry name" value="alpha/beta hydrolase"/>
    <property type="match status" value="2"/>
</dbReference>
<dbReference type="Gene3D" id="3.40.50.1110">
    <property type="entry name" value="SGNH hydrolase"/>
    <property type="match status" value="1"/>
</dbReference>
<keyword evidence="3" id="KW-0804">Transcription</keyword>
<organism evidence="8 9">
    <name type="scientific">Pyrenophora seminiperda CCB06</name>
    <dbReference type="NCBI Taxonomy" id="1302712"/>
    <lineage>
        <taxon>Eukaryota</taxon>
        <taxon>Fungi</taxon>
        <taxon>Dikarya</taxon>
        <taxon>Ascomycota</taxon>
        <taxon>Pezizomycotina</taxon>
        <taxon>Dothideomycetes</taxon>
        <taxon>Pleosporomycetidae</taxon>
        <taxon>Pleosporales</taxon>
        <taxon>Pleosporineae</taxon>
        <taxon>Pleosporaceae</taxon>
        <taxon>Pyrenophora</taxon>
    </lineage>
</organism>
<feature type="DNA-binding region" description="HMG box" evidence="4">
    <location>
        <begin position="559"/>
        <end position="627"/>
    </location>
</feature>
<dbReference type="PANTHER" id="PTHR23025:SF3">
    <property type="entry name" value="HORMONE-SENSITIVE LIPASE"/>
    <property type="match status" value="1"/>
</dbReference>
<feature type="compositionally biased region" description="Low complexity" evidence="6">
    <location>
        <begin position="534"/>
        <end position="543"/>
    </location>
</feature>
<feature type="region of interest" description="Disordered" evidence="6">
    <location>
        <begin position="1544"/>
        <end position="1588"/>
    </location>
</feature>
<feature type="region of interest" description="Disordered" evidence="6">
    <location>
        <begin position="443"/>
        <end position="462"/>
    </location>
</feature>
<dbReference type="InterPro" id="IPR036910">
    <property type="entry name" value="HMG_box_dom_sf"/>
</dbReference>
<keyword evidence="9" id="KW-1185">Reference proteome</keyword>
<keyword evidence="4" id="KW-0539">Nucleus</keyword>
<dbReference type="SUPFAM" id="SSF47095">
    <property type="entry name" value="HMG-box"/>
    <property type="match status" value="1"/>
</dbReference>
<dbReference type="GO" id="GO:0006357">
    <property type="term" value="P:regulation of transcription by RNA polymerase II"/>
    <property type="evidence" value="ECO:0007669"/>
    <property type="project" value="UniProtKB-ARBA"/>
</dbReference>
<dbReference type="InterPro" id="IPR013094">
    <property type="entry name" value="AB_hydrolase_3"/>
</dbReference>
<dbReference type="GO" id="GO:0003700">
    <property type="term" value="F:DNA-binding transcription factor activity"/>
    <property type="evidence" value="ECO:0007669"/>
    <property type="project" value="UniProtKB-ARBA"/>
</dbReference>
<proteinExistence type="predicted"/>
<dbReference type="Gene3D" id="1.10.30.10">
    <property type="entry name" value="High mobility group box domain"/>
    <property type="match status" value="1"/>
</dbReference>
<dbReference type="PROSITE" id="PS50118">
    <property type="entry name" value="HMG_BOX_2"/>
    <property type="match status" value="1"/>
</dbReference>
<feature type="compositionally biased region" description="Basic and acidic residues" evidence="6">
    <location>
        <begin position="944"/>
        <end position="958"/>
    </location>
</feature>
<dbReference type="GO" id="GO:0004806">
    <property type="term" value="F:triacylglycerol lipase activity"/>
    <property type="evidence" value="ECO:0007669"/>
    <property type="project" value="TreeGrafter"/>
</dbReference>
<dbReference type="CDD" id="cd01389">
    <property type="entry name" value="HMG-box_ROX1-like"/>
    <property type="match status" value="1"/>
</dbReference>
<evidence type="ECO:0000256" key="2">
    <source>
        <dbReference type="ARBA" id="ARBA00023125"/>
    </source>
</evidence>
<feature type="region of interest" description="Disordered" evidence="6">
    <location>
        <begin position="930"/>
        <end position="968"/>
    </location>
</feature>
<dbReference type="Pfam" id="PF07859">
    <property type="entry name" value="Abhydrolase_3"/>
    <property type="match status" value="2"/>
</dbReference>
<dbReference type="InterPro" id="IPR029058">
    <property type="entry name" value="AB_hydrolase_fold"/>
</dbReference>
<keyword evidence="1" id="KW-0805">Transcription regulation</keyword>
<dbReference type="GO" id="GO:0005634">
    <property type="term" value="C:nucleus"/>
    <property type="evidence" value="ECO:0007669"/>
    <property type="project" value="UniProtKB-UniRule"/>
</dbReference>
<evidence type="ECO:0000256" key="3">
    <source>
        <dbReference type="ARBA" id="ARBA00023163"/>
    </source>
</evidence>
<evidence type="ECO:0000256" key="6">
    <source>
        <dbReference type="SAM" id="MobiDB-lite"/>
    </source>
</evidence>
<feature type="region of interest" description="Disordered" evidence="6">
    <location>
        <begin position="1602"/>
        <end position="1646"/>
    </location>
</feature>